<protein>
    <recommendedName>
        <fullName evidence="3">DUF559 domain-containing protein</fullName>
    </recommendedName>
</protein>
<sequence length="316" mass="35151">MQLSLIAQDDVFSPARALAVGIDRPELRRLSRESRVHHLHHGWFATRVPVDDRDRHRLRLAALLQQYAERAVASDASALLLLDLPTYEPDWTVAHLLRTRPTAARRAKAHRKPDLVVRPALDHAQAPRLPVTGRMVHPAVAVALAGLTDPCAFLVPADAALRAGRVTPADLGLAVEVIGRRPGIERVRAALPRCDARHESPGETLTSWVLHHLGYRTVPQFAVPGTEAFTPGGLGYRADLGIVGTRVLVEFDGRSKYASAQDLWDEKRREDRIRSLGWEVVRVTWADLQHPERVRRLVETAVRRAAASRLARRHAG</sequence>
<dbReference type="SUPFAM" id="SSF52980">
    <property type="entry name" value="Restriction endonuclease-like"/>
    <property type="match status" value="1"/>
</dbReference>
<dbReference type="Proteomes" id="UP001500730">
    <property type="component" value="Unassembled WGS sequence"/>
</dbReference>
<comment type="caution">
    <text evidence="1">The sequence shown here is derived from an EMBL/GenBank/DDBJ whole genome shotgun (WGS) entry which is preliminary data.</text>
</comment>
<reference evidence="1 2" key="1">
    <citation type="journal article" date="2019" name="Int. J. Syst. Evol. Microbiol.">
        <title>The Global Catalogue of Microorganisms (GCM) 10K type strain sequencing project: providing services to taxonomists for standard genome sequencing and annotation.</title>
        <authorList>
            <consortium name="The Broad Institute Genomics Platform"/>
            <consortium name="The Broad Institute Genome Sequencing Center for Infectious Disease"/>
            <person name="Wu L."/>
            <person name="Ma J."/>
        </authorList>
    </citation>
    <scope>NUCLEOTIDE SEQUENCE [LARGE SCALE GENOMIC DNA]</scope>
    <source>
        <strain evidence="1 2">JCM 16259</strain>
    </source>
</reference>
<gene>
    <name evidence="1" type="ORF">GCM10009858_17640</name>
</gene>
<evidence type="ECO:0000313" key="1">
    <source>
        <dbReference type="EMBL" id="GAA2480486.1"/>
    </source>
</evidence>
<dbReference type="RefSeq" id="WP_344254482.1">
    <property type="nucleotide sequence ID" value="NZ_BAAARE010000007.1"/>
</dbReference>
<dbReference type="Gene3D" id="3.40.960.10">
    <property type="entry name" value="VSR Endonuclease"/>
    <property type="match status" value="1"/>
</dbReference>
<name>A0ABN3LDD5_9MICO</name>
<proteinExistence type="predicted"/>
<evidence type="ECO:0000313" key="2">
    <source>
        <dbReference type="Proteomes" id="UP001500730"/>
    </source>
</evidence>
<accession>A0ABN3LDD5</accession>
<dbReference type="EMBL" id="BAAARE010000007">
    <property type="protein sequence ID" value="GAA2480486.1"/>
    <property type="molecule type" value="Genomic_DNA"/>
</dbReference>
<keyword evidence="2" id="KW-1185">Reference proteome</keyword>
<evidence type="ECO:0008006" key="3">
    <source>
        <dbReference type="Google" id="ProtNLM"/>
    </source>
</evidence>
<dbReference type="InterPro" id="IPR011335">
    <property type="entry name" value="Restrct_endonuc-II-like"/>
</dbReference>
<organism evidence="1 2">
    <name type="scientific">Terrabacter carboxydivorans</name>
    <dbReference type="NCBI Taxonomy" id="619730"/>
    <lineage>
        <taxon>Bacteria</taxon>
        <taxon>Bacillati</taxon>
        <taxon>Actinomycetota</taxon>
        <taxon>Actinomycetes</taxon>
        <taxon>Micrococcales</taxon>
        <taxon>Intrasporangiaceae</taxon>
        <taxon>Terrabacter</taxon>
    </lineage>
</organism>